<gene>
    <name evidence="3" type="ORF">EVJ46_06545</name>
</gene>
<dbReference type="InterPro" id="IPR021796">
    <property type="entry name" value="Tll0287-like_dom"/>
</dbReference>
<dbReference type="Gene3D" id="6.10.340.10">
    <property type="match status" value="1"/>
</dbReference>
<dbReference type="InterPro" id="IPR003660">
    <property type="entry name" value="HAMP_dom"/>
</dbReference>
<dbReference type="Proteomes" id="UP000316562">
    <property type="component" value="Unassembled WGS sequence"/>
</dbReference>
<name>A0A519BF19_ACIG2</name>
<organism evidence="3 4">
    <name type="scientific">Acididesulfobacter guangdongensis</name>
    <dbReference type="NCBI Taxonomy" id="2597225"/>
    <lineage>
        <taxon>Bacteria</taxon>
        <taxon>Deltaproteobacteria</taxon>
        <taxon>Candidatus Acidulodesulfobacterales</taxon>
        <taxon>Candidatus Acididesulfobacter</taxon>
    </lineage>
</organism>
<feature type="transmembrane region" description="Helical" evidence="1">
    <location>
        <begin position="213"/>
        <end position="235"/>
    </location>
</feature>
<dbReference type="EMBL" id="SGBC01000003">
    <property type="protein sequence ID" value="RZD15854.1"/>
    <property type="molecule type" value="Genomic_DNA"/>
</dbReference>
<feature type="domain" description="HAMP" evidence="2">
    <location>
        <begin position="237"/>
        <end position="289"/>
    </location>
</feature>
<accession>A0A519BF19</accession>
<evidence type="ECO:0000259" key="2">
    <source>
        <dbReference type="PROSITE" id="PS50885"/>
    </source>
</evidence>
<evidence type="ECO:0000313" key="4">
    <source>
        <dbReference type="Proteomes" id="UP000316562"/>
    </source>
</evidence>
<dbReference type="Pfam" id="PF11845">
    <property type="entry name" value="Tll0287-like"/>
    <property type="match status" value="1"/>
</dbReference>
<dbReference type="CDD" id="cd06225">
    <property type="entry name" value="HAMP"/>
    <property type="match status" value="1"/>
</dbReference>
<dbReference type="PANTHER" id="PTHR32089">
    <property type="entry name" value="METHYL-ACCEPTING CHEMOTAXIS PROTEIN MCPB"/>
    <property type="match status" value="1"/>
</dbReference>
<dbReference type="AlphaFoldDB" id="A0A519BF19"/>
<keyword evidence="1" id="KW-1133">Transmembrane helix</keyword>
<dbReference type="GO" id="GO:0016020">
    <property type="term" value="C:membrane"/>
    <property type="evidence" value="ECO:0007669"/>
    <property type="project" value="InterPro"/>
</dbReference>
<sequence>MFFKNLSLKSKFTFIMVIVGFIANVTVAVGAFYFIQHFKEKTLMHEAKMILYSEKASRDYTSQTLRPAVLGATPKFVMQAESATFVSLGIAKILNKFMPDYVYSEPTLNPLNLKNKADKFQSEIIQKFKADPSIKSINGFHDFKGHSYFYVMEPVVVRSGCMLCHGNPQDAPKAIVAKYGSTHGFHWKIGHIVGALSVIIPTRDINRTALKNAILIAVAIFVLPFIALIIALFFINKFIIKPIHEMTKLAEDVSTGKSNEDFTVKSNDEIGALAKSFNRLKKSYIKAVEMLADKNRKE</sequence>
<dbReference type="PROSITE" id="PS50885">
    <property type="entry name" value="HAMP"/>
    <property type="match status" value="1"/>
</dbReference>
<feature type="transmembrane region" description="Helical" evidence="1">
    <location>
        <begin position="12"/>
        <end position="35"/>
    </location>
</feature>
<dbReference type="GO" id="GO:0007165">
    <property type="term" value="P:signal transduction"/>
    <property type="evidence" value="ECO:0007669"/>
    <property type="project" value="InterPro"/>
</dbReference>
<proteinExistence type="predicted"/>
<evidence type="ECO:0000256" key="1">
    <source>
        <dbReference type="SAM" id="Phobius"/>
    </source>
</evidence>
<dbReference type="PANTHER" id="PTHR32089:SF112">
    <property type="entry name" value="LYSOZYME-LIKE PROTEIN-RELATED"/>
    <property type="match status" value="1"/>
</dbReference>
<dbReference type="SUPFAM" id="SSF158472">
    <property type="entry name" value="HAMP domain-like"/>
    <property type="match status" value="1"/>
</dbReference>
<reference evidence="3 4" key="1">
    <citation type="journal article" date="2019" name="ISME J.">
        <title>Insights into ecological role of a new deltaproteobacterial order Candidatus Acidulodesulfobacterales by metagenomics and metatranscriptomics.</title>
        <authorList>
            <person name="Tan S."/>
            <person name="Liu J."/>
            <person name="Fang Y."/>
            <person name="Hedlund B.P."/>
            <person name="Lian Z.H."/>
            <person name="Huang L.Y."/>
            <person name="Li J.T."/>
            <person name="Huang L.N."/>
            <person name="Li W.J."/>
            <person name="Jiang H.C."/>
            <person name="Dong H.L."/>
            <person name="Shu W.S."/>
        </authorList>
    </citation>
    <scope>NUCLEOTIDE SEQUENCE [LARGE SCALE GENOMIC DNA]</scope>
    <source>
        <strain evidence="3">AP2</strain>
    </source>
</reference>
<keyword evidence="1" id="KW-0812">Transmembrane</keyword>
<comment type="caution">
    <text evidence="3">The sequence shown here is derived from an EMBL/GenBank/DDBJ whole genome shotgun (WGS) entry which is preliminary data.</text>
</comment>
<protein>
    <submittedName>
        <fullName evidence="3">DUF3365 domain-containing protein</fullName>
    </submittedName>
</protein>
<evidence type="ECO:0000313" key="3">
    <source>
        <dbReference type="EMBL" id="RZD15854.1"/>
    </source>
</evidence>
<dbReference type="SMART" id="SM00304">
    <property type="entry name" value="HAMP"/>
    <property type="match status" value="1"/>
</dbReference>
<dbReference type="Pfam" id="PF00672">
    <property type="entry name" value="HAMP"/>
    <property type="match status" value="1"/>
</dbReference>
<keyword evidence="1" id="KW-0472">Membrane</keyword>